<protein>
    <submittedName>
        <fullName evidence="1">Uncharacterized protein</fullName>
    </submittedName>
</protein>
<evidence type="ECO:0000313" key="2">
    <source>
        <dbReference type="Proteomes" id="UP000597444"/>
    </source>
</evidence>
<dbReference type="Pfam" id="PF13527">
    <property type="entry name" value="Acetyltransf_9"/>
    <property type="match status" value="1"/>
</dbReference>
<dbReference type="SUPFAM" id="SSF55729">
    <property type="entry name" value="Acyl-CoA N-acyltransferases (Nat)"/>
    <property type="match status" value="1"/>
</dbReference>
<name>A0A8J3N4V8_9CHLR</name>
<dbReference type="AlphaFoldDB" id="A0A8J3N4V8"/>
<dbReference type="Proteomes" id="UP000597444">
    <property type="component" value="Unassembled WGS sequence"/>
</dbReference>
<accession>A0A8J3N4V8</accession>
<dbReference type="EMBL" id="BNJK01000001">
    <property type="protein sequence ID" value="GHO95740.1"/>
    <property type="molecule type" value="Genomic_DNA"/>
</dbReference>
<reference evidence="1" key="1">
    <citation type="submission" date="2020-10" db="EMBL/GenBank/DDBJ databases">
        <title>Taxonomic study of unclassified bacteria belonging to the class Ktedonobacteria.</title>
        <authorList>
            <person name="Yabe S."/>
            <person name="Wang C.M."/>
            <person name="Zheng Y."/>
            <person name="Sakai Y."/>
            <person name="Cavaletti L."/>
            <person name="Monciardini P."/>
            <person name="Donadio S."/>
        </authorList>
    </citation>
    <scope>NUCLEOTIDE SEQUENCE</scope>
    <source>
        <strain evidence="1">ID150040</strain>
    </source>
</reference>
<dbReference type="Gene3D" id="3.40.630.30">
    <property type="match status" value="1"/>
</dbReference>
<dbReference type="RefSeq" id="WP_220206406.1">
    <property type="nucleotide sequence ID" value="NZ_BNJK01000001.1"/>
</dbReference>
<comment type="caution">
    <text evidence="1">The sequence shown here is derived from an EMBL/GenBank/DDBJ whole genome shotgun (WGS) entry which is preliminary data.</text>
</comment>
<keyword evidence="2" id="KW-1185">Reference proteome</keyword>
<gene>
    <name evidence="1" type="ORF">KSF_057880</name>
</gene>
<organism evidence="1 2">
    <name type="scientific">Reticulibacter mediterranei</name>
    <dbReference type="NCBI Taxonomy" id="2778369"/>
    <lineage>
        <taxon>Bacteria</taxon>
        <taxon>Bacillati</taxon>
        <taxon>Chloroflexota</taxon>
        <taxon>Ktedonobacteria</taxon>
        <taxon>Ktedonobacterales</taxon>
        <taxon>Reticulibacteraceae</taxon>
        <taxon>Reticulibacter</taxon>
    </lineage>
</organism>
<proteinExistence type="predicted"/>
<sequence>MLTAASPRYRRDLGDGLILRWSTAEDTEKIAQLIGHVFRSNADEQPNNSLADMVRRIMSGYNPLMEPGDFGVVEDTNKQDTPIIASTCLWRQDWEYEGIRFRIGRPEIVASDPNYRRRGLIRSLFELVHARSEAEGHLVQAITGIPYFYRQFGYEYALDLGGRRVTYLSSIPRLKEGEQEPYRLREATIDDIPFIQQCYQRRRADSIVWTLAPDNYWEYEIATWKARPPRDKTGLQIIVDTENTPKGFLSASTRRWGRGIGIGILETVAGINWLALMPSVLRGLETYGQQLPTHNQETNEPLSEISLSLGRTHPAYDALGQALAPLYEPPYAWYVRVRDVPAFLRLIAPVLEKRLESSIVAGYSGELKLDFYRGGLRMVFADGRLTTAEHWNVPVYDSNAGGGFAPLVFLQLLFGHRSLNDLRYAFPEVWANPNTEIVLNALFPTRPSYPFPL</sequence>
<evidence type="ECO:0000313" key="1">
    <source>
        <dbReference type="EMBL" id="GHO95740.1"/>
    </source>
</evidence>
<dbReference type="InterPro" id="IPR016181">
    <property type="entry name" value="Acyl_CoA_acyltransferase"/>
</dbReference>